<reference evidence="8 9" key="1">
    <citation type="submission" date="2019-04" db="EMBL/GenBank/DDBJ databases">
        <title>Cohnella sp. nov. isolated from preserved vegetables.</title>
        <authorList>
            <person name="Lin S.-Y."/>
            <person name="Hung M.-H."/>
            <person name="Young C.-C."/>
        </authorList>
    </citation>
    <scope>NUCLEOTIDE SEQUENCE [LARGE SCALE GENOMIC DNA]</scope>
    <source>
        <strain evidence="8 9">CC-MHH1044</strain>
    </source>
</reference>
<evidence type="ECO:0000256" key="6">
    <source>
        <dbReference type="PROSITE-ProRule" id="PRU00169"/>
    </source>
</evidence>
<accession>A0A4S4CBP7</accession>
<dbReference type="PANTHER" id="PTHR35807">
    <property type="entry name" value="TRANSCRIPTIONAL REGULATOR REDD-RELATED"/>
    <property type="match status" value="1"/>
</dbReference>
<dbReference type="Gene3D" id="1.10.10.10">
    <property type="entry name" value="Winged helix-like DNA-binding domain superfamily/Winged helix DNA-binding domain"/>
    <property type="match status" value="1"/>
</dbReference>
<dbReference type="InterPro" id="IPR051677">
    <property type="entry name" value="AfsR-DnrI-RedD_regulator"/>
</dbReference>
<dbReference type="EMBL" id="SSOB01000005">
    <property type="protein sequence ID" value="THF83316.1"/>
    <property type="molecule type" value="Genomic_DNA"/>
</dbReference>
<dbReference type="InterPro" id="IPR001867">
    <property type="entry name" value="OmpR/PhoB-type_DNA-bd"/>
</dbReference>
<evidence type="ECO:0000256" key="4">
    <source>
        <dbReference type="ARBA" id="ARBA00023125"/>
    </source>
</evidence>
<sequence>MIRIMLIDDEEDALDLLGILLEQMDDIEVAGRYLSPVQALEAIGSTPVDAVFLDIQMPGMLGMEAARRIRGALPRIPIIFTTAYAEYAVEAFEIQSTDYLLKPFKPERLYAAVERIRQSLSLYAGQPPDANEGDSPIVQCLGGFHIQAPEGEAGGVAWRTKKEKELCAYLLHQAGKPVGTAEIVEALWPMHDLDKAKSYLYTCLSYLRRTLSEHRIPIAVEKVGQGYVAQAEEAAIDAVVFERLLSGILSGRRLDGRLYERLNLLYQGDYLDGCDYRWATARQLKIKSSYVQALRTGHSQFRSQGNLSLAADSLQRVLALVPESEPDGRELIRLHVDAGNRKEALRVCRQLEEAVRMQLGAELEEMTLALIRQVQGKARRQST</sequence>
<feature type="domain" description="Response regulatory" evidence="7">
    <location>
        <begin position="3"/>
        <end position="117"/>
    </location>
</feature>
<keyword evidence="3" id="KW-0805">Transcription regulation</keyword>
<evidence type="ECO:0000313" key="9">
    <source>
        <dbReference type="Proteomes" id="UP000310636"/>
    </source>
</evidence>
<dbReference type="Pfam" id="PF00072">
    <property type="entry name" value="Response_reg"/>
    <property type="match status" value="1"/>
</dbReference>
<dbReference type="SMART" id="SM00862">
    <property type="entry name" value="Trans_reg_C"/>
    <property type="match status" value="1"/>
</dbReference>
<comment type="caution">
    <text evidence="8">The sequence shown here is derived from an EMBL/GenBank/DDBJ whole genome shotgun (WGS) entry which is preliminary data.</text>
</comment>
<dbReference type="OrthoDB" id="3190595at2"/>
<feature type="modified residue" description="4-aspartylphosphate" evidence="6">
    <location>
        <position position="54"/>
    </location>
</feature>
<name>A0A4S4CBP7_9BACL</name>
<dbReference type="SUPFAM" id="SSF52172">
    <property type="entry name" value="CheY-like"/>
    <property type="match status" value="1"/>
</dbReference>
<evidence type="ECO:0000256" key="2">
    <source>
        <dbReference type="ARBA" id="ARBA00023012"/>
    </source>
</evidence>
<dbReference type="Gene3D" id="3.40.50.2300">
    <property type="match status" value="1"/>
</dbReference>
<dbReference type="RefSeq" id="WP_136368796.1">
    <property type="nucleotide sequence ID" value="NZ_SSOB01000005.1"/>
</dbReference>
<dbReference type="Gene3D" id="1.25.40.10">
    <property type="entry name" value="Tetratricopeptide repeat domain"/>
    <property type="match status" value="1"/>
</dbReference>
<dbReference type="PROSITE" id="PS50110">
    <property type="entry name" value="RESPONSE_REGULATORY"/>
    <property type="match status" value="1"/>
</dbReference>
<dbReference type="Pfam" id="PF00486">
    <property type="entry name" value="Trans_reg_C"/>
    <property type="match status" value="1"/>
</dbReference>
<evidence type="ECO:0000313" key="8">
    <source>
        <dbReference type="EMBL" id="THF83316.1"/>
    </source>
</evidence>
<dbReference type="InterPro" id="IPR005158">
    <property type="entry name" value="BTAD"/>
</dbReference>
<dbReference type="InterPro" id="IPR011006">
    <property type="entry name" value="CheY-like_superfamily"/>
</dbReference>
<dbReference type="SUPFAM" id="SSF46894">
    <property type="entry name" value="C-terminal effector domain of the bipartite response regulators"/>
    <property type="match status" value="1"/>
</dbReference>
<dbReference type="SMART" id="SM01043">
    <property type="entry name" value="BTAD"/>
    <property type="match status" value="1"/>
</dbReference>
<evidence type="ECO:0000256" key="5">
    <source>
        <dbReference type="ARBA" id="ARBA00023163"/>
    </source>
</evidence>
<gene>
    <name evidence="8" type="ORF">E6C55_05550</name>
</gene>
<dbReference type="InterPro" id="IPR001789">
    <property type="entry name" value="Sig_transdc_resp-reg_receiver"/>
</dbReference>
<protein>
    <submittedName>
        <fullName evidence="8">Response regulator</fullName>
    </submittedName>
</protein>
<dbReference type="InterPro" id="IPR016032">
    <property type="entry name" value="Sig_transdc_resp-reg_C-effctor"/>
</dbReference>
<dbReference type="SMART" id="SM00448">
    <property type="entry name" value="REC"/>
    <property type="match status" value="1"/>
</dbReference>
<organism evidence="8 9">
    <name type="scientific">Cohnella fermenti</name>
    <dbReference type="NCBI Taxonomy" id="2565925"/>
    <lineage>
        <taxon>Bacteria</taxon>
        <taxon>Bacillati</taxon>
        <taxon>Bacillota</taxon>
        <taxon>Bacilli</taxon>
        <taxon>Bacillales</taxon>
        <taxon>Paenibacillaceae</taxon>
        <taxon>Cohnella</taxon>
    </lineage>
</organism>
<dbReference type="AlphaFoldDB" id="A0A4S4CBP7"/>
<dbReference type="GO" id="GO:0003677">
    <property type="term" value="F:DNA binding"/>
    <property type="evidence" value="ECO:0007669"/>
    <property type="project" value="UniProtKB-KW"/>
</dbReference>
<dbReference type="InterPro" id="IPR011990">
    <property type="entry name" value="TPR-like_helical_dom_sf"/>
</dbReference>
<comment type="similarity">
    <text evidence="1">Belongs to the AfsR/DnrI/RedD regulatory family.</text>
</comment>
<dbReference type="Pfam" id="PF03704">
    <property type="entry name" value="BTAD"/>
    <property type="match status" value="1"/>
</dbReference>
<keyword evidence="9" id="KW-1185">Reference proteome</keyword>
<evidence type="ECO:0000256" key="3">
    <source>
        <dbReference type="ARBA" id="ARBA00023015"/>
    </source>
</evidence>
<keyword evidence="4" id="KW-0238">DNA-binding</keyword>
<dbReference type="SUPFAM" id="SSF48452">
    <property type="entry name" value="TPR-like"/>
    <property type="match status" value="1"/>
</dbReference>
<evidence type="ECO:0000256" key="1">
    <source>
        <dbReference type="ARBA" id="ARBA00005820"/>
    </source>
</evidence>
<keyword evidence="5" id="KW-0804">Transcription</keyword>
<keyword evidence="2" id="KW-0902">Two-component regulatory system</keyword>
<evidence type="ECO:0000259" key="7">
    <source>
        <dbReference type="PROSITE" id="PS50110"/>
    </source>
</evidence>
<keyword evidence="6" id="KW-0597">Phosphoprotein</keyword>
<dbReference type="GO" id="GO:0006355">
    <property type="term" value="P:regulation of DNA-templated transcription"/>
    <property type="evidence" value="ECO:0007669"/>
    <property type="project" value="InterPro"/>
</dbReference>
<dbReference type="Proteomes" id="UP000310636">
    <property type="component" value="Unassembled WGS sequence"/>
</dbReference>
<dbReference type="GO" id="GO:0000160">
    <property type="term" value="P:phosphorelay signal transduction system"/>
    <property type="evidence" value="ECO:0007669"/>
    <property type="project" value="UniProtKB-KW"/>
</dbReference>
<proteinExistence type="inferred from homology"/>
<dbReference type="InterPro" id="IPR036388">
    <property type="entry name" value="WH-like_DNA-bd_sf"/>
</dbReference>